<evidence type="ECO:0000313" key="2">
    <source>
        <dbReference type="EMBL" id="KAJ6248187.1"/>
    </source>
</evidence>
<keyword evidence="1" id="KW-0472">Membrane</keyword>
<feature type="transmembrane region" description="Helical" evidence="1">
    <location>
        <begin position="245"/>
        <end position="265"/>
    </location>
</feature>
<reference evidence="2" key="1">
    <citation type="submission" date="2022-08" db="EMBL/GenBank/DDBJ databases">
        <title>Novel sulfate-reducing endosymbionts in the free-living metamonad Anaeramoeba.</title>
        <authorList>
            <person name="Jerlstrom-Hultqvist J."/>
            <person name="Cepicka I."/>
            <person name="Gallot-Lavallee L."/>
            <person name="Salas-Leiva D."/>
            <person name="Curtis B.A."/>
            <person name="Zahonova K."/>
            <person name="Pipaliya S."/>
            <person name="Dacks J."/>
            <person name="Roger A.J."/>
        </authorList>
    </citation>
    <scope>NUCLEOTIDE SEQUENCE</scope>
    <source>
        <strain evidence="2">Schooner1</strain>
    </source>
</reference>
<proteinExistence type="predicted"/>
<feature type="transmembrane region" description="Helical" evidence="1">
    <location>
        <begin position="123"/>
        <end position="146"/>
    </location>
</feature>
<keyword evidence="3" id="KW-1185">Reference proteome</keyword>
<feature type="transmembrane region" description="Helical" evidence="1">
    <location>
        <begin position="202"/>
        <end position="225"/>
    </location>
</feature>
<organism evidence="2 3">
    <name type="scientific">Anaeramoeba flamelloides</name>
    <dbReference type="NCBI Taxonomy" id="1746091"/>
    <lineage>
        <taxon>Eukaryota</taxon>
        <taxon>Metamonada</taxon>
        <taxon>Anaeramoebidae</taxon>
        <taxon>Anaeramoeba</taxon>
    </lineage>
</organism>
<comment type="caution">
    <text evidence="2">The sequence shown here is derived from an EMBL/GenBank/DDBJ whole genome shotgun (WGS) entry which is preliminary data.</text>
</comment>
<sequence>MELSGQTIASIILVLILNTIVFIFSLYSLYKLLKDLKVFDFKILLFSFVCLGNAFEIILQIILLSDKKQYGDEFKLPGAYVCETLSDFFLFSSFAFIVFCLNKIQLHVKPFTIESADKQLKKYWTNCWITIICFFFALISIMLGIVDATNPRKKLILSGIYDLALSTFSLIVSVPSFILGIRLYSKIPETLDKYLMRLMKKLFYVILFDLIIYIILALFGCYFFSIKFVQNKDVIPFFGSTMGPWPYFVVTILEILPTFAIVILLGSLQKNKRTTIDPNSPLLADTSVNYVDY</sequence>
<feature type="transmembrane region" description="Helical" evidence="1">
    <location>
        <begin position="6"/>
        <end position="29"/>
    </location>
</feature>
<evidence type="ECO:0000256" key="1">
    <source>
        <dbReference type="SAM" id="Phobius"/>
    </source>
</evidence>
<dbReference type="EMBL" id="JAOAOG010000116">
    <property type="protein sequence ID" value="KAJ6248187.1"/>
    <property type="molecule type" value="Genomic_DNA"/>
</dbReference>
<feature type="transmembrane region" description="Helical" evidence="1">
    <location>
        <begin position="158"/>
        <end position="181"/>
    </location>
</feature>
<feature type="transmembrane region" description="Helical" evidence="1">
    <location>
        <begin position="41"/>
        <end position="64"/>
    </location>
</feature>
<keyword evidence="1" id="KW-0812">Transmembrane</keyword>
<protein>
    <submittedName>
        <fullName evidence="2">Uncharacterized protein</fullName>
    </submittedName>
</protein>
<gene>
    <name evidence="2" type="ORF">M0813_17849</name>
</gene>
<name>A0ABQ8YUM9_9EUKA</name>
<keyword evidence="1" id="KW-1133">Transmembrane helix</keyword>
<accession>A0ABQ8YUM9</accession>
<evidence type="ECO:0000313" key="3">
    <source>
        <dbReference type="Proteomes" id="UP001150062"/>
    </source>
</evidence>
<dbReference type="Proteomes" id="UP001150062">
    <property type="component" value="Unassembled WGS sequence"/>
</dbReference>
<feature type="transmembrane region" description="Helical" evidence="1">
    <location>
        <begin position="84"/>
        <end position="102"/>
    </location>
</feature>